<dbReference type="EMBL" id="MNBE01000024">
    <property type="protein sequence ID" value="OKP15117.1"/>
    <property type="molecule type" value="Genomic_DNA"/>
</dbReference>
<evidence type="ECO:0000313" key="2">
    <source>
        <dbReference type="EMBL" id="OKO98412.1"/>
    </source>
</evidence>
<sequence>METNHERSDHTPQAPQAPHTPSHKASRDQRIAARTLRAQGLTYSQIASKLGITQRQVQKACTDERPTP</sequence>
<feature type="compositionally biased region" description="Basic and acidic residues" evidence="1">
    <location>
        <begin position="1"/>
        <end position="10"/>
    </location>
</feature>
<feature type="region of interest" description="Disordered" evidence="1">
    <location>
        <begin position="1"/>
        <end position="29"/>
    </location>
</feature>
<keyword evidence="4" id="KW-1185">Reference proteome</keyword>
<dbReference type="EMBL" id="MNBE01000673">
    <property type="protein sequence ID" value="OKO98412.1"/>
    <property type="molecule type" value="Genomic_DNA"/>
</dbReference>
<evidence type="ECO:0000313" key="4">
    <source>
        <dbReference type="Proteomes" id="UP000186955"/>
    </source>
</evidence>
<dbReference type="Gene3D" id="1.10.10.60">
    <property type="entry name" value="Homeodomain-like"/>
    <property type="match status" value="1"/>
</dbReference>
<dbReference type="Proteomes" id="UP000186955">
    <property type="component" value="Unassembled WGS sequence"/>
</dbReference>
<evidence type="ECO:0000256" key="1">
    <source>
        <dbReference type="SAM" id="MobiDB-lite"/>
    </source>
</evidence>
<gene>
    <name evidence="3" type="ORF">PENSUB_2265</name>
    <name evidence="2" type="ORF">PENSUB_9510</name>
</gene>
<reference evidence="3 4" key="1">
    <citation type="submission" date="2016-10" db="EMBL/GenBank/DDBJ databases">
        <title>Genome sequence of the ascomycete fungus Penicillium subrubescens.</title>
        <authorList>
            <person name="De Vries R.P."/>
            <person name="Peng M."/>
            <person name="Dilokpimol A."/>
            <person name="Hilden K."/>
            <person name="Makela M.R."/>
            <person name="Grigoriev I."/>
            <person name="Riley R."/>
            <person name="Granchi Z."/>
        </authorList>
    </citation>
    <scope>NUCLEOTIDE SEQUENCE [LARGE SCALE GENOMIC DNA]</scope>
    <source>
        <strain evidence="3 4">CBS 132785</strain>
    </source>
</reference>
<organism evidence="3 4">
    <name type="scientific">Penicillium subrubescens</name>
    <dbReference type="NCBI Taxonomy" id="1316194"/>
    <lineage>
        <taxon>Eukaryota</taxon>
        <taxon>Fungi</taxon>
        <taxon>Dikarya</taxon>
        <taxon>Ascomycota</taxon>
        <taxon>Pezizomycotina</taxon>
        <taxon>Eurotiomycetes</taxon>
        <taxon>Eurotiomycetidae</taxon>
        <taxon>Eurotiales</taxon>
        <taxon>Aspergillaceae</taxon>
        <taxon>Penicillium</taxon>
    </lineage>
</organism>
<evidence type="ECO:0000313" key="3">
    <source>
        <dbReference type="EMBL" id="OKP15117.1"/>
    </source>
</evidence>
<name>A0A1Q5URM6_9EURO</name>
<accession>A0A1Q5URM6</accession>
<dbReference type="AlphaFoldDB" id="A0A1Q5URM6"/>
<protein>
    <submittedName>
        <fullName evidence="3">Uncharacterized protein</fullName>
    </submittedName>
</protein>
<feature type="non-terminal residue" evidence="3">
    <location>
        <position position="68"/>
    </location>
</feature>
<dbReference type="Pfam" id="PF13384">
    <property type="entry name" value="HTH_23"/>
    <property type="match status" value="1"/>
</dbReference>
<comment type="caution">
    <text evidence="3">The sequence shown here is derived from an EMBL/GenBank/DDBJ whole genome shotgun (WGS) entry which is preliminary data.</text>
</comment>
<proteinExistence type="predicted"/>